<dbReference type="GO" id="GO:0009228">
    <property type="term" value="P:thiamine biosynthetic process"/>
    <property type="evidence" value="ECO:0007669"/>
    <property type="project" value="InterPro"/>
</dbReference>
<dbReference type="Proteomes" id="UP000050864">
    <property type="component" value="Unassembled WGS sequence"/>
</dbReference>
<feature type="signal peptide" evidence="1">
    <location>
        <begin position="1"/>
        <end position="26"/>
    </location>
</feature>
<name>A0A0R0CMT2_9GAMM</name>
<protein>
    <recommendedName>
        <fullName evidence="2">SsuA/THI5-like domain-containing protein</fullName>
    </recommendedName>
</protein>
<comment type="caution">
    <text evidence="3">The sequence shown here is derived from an EMBL/GenBank/DDBJ whole genome shotgun (WGS) entry which is preliminary data.</text>
</comment>
<dbReference type="AlphaFoldDB" id="A0A0R0CMT2"/>
<dbReference type="PATRIC" id="fig|405444.3.peg.1144"/>
<dbReference type="STRING" id="405444.ABB26_00475"/>
<dbReference type="PROSITE" id="PS51257">
    <property type="entry name" value="PROKAR_LIPOPROTEIN"/>
    <property type="match status" value="1"/>
</dbReference>
<dbReference type="EMBL" id="LDJI01000002">
    <property type="protein sequence ID" value="KRG66371.1"/>
    <property type="molecule type" value="Genomic_DNA"/>
</dbReference>
<gene>
    <name evidence="3" type="ORF">ABB26_00475</name>
</gene>
<accession>A0A0R0CMT2</accession>
<reference evidence="3 4" key="1">
    <citation type="submission" date="2015-05" db="EMBL/GenBank/DDBJ databases">
        <title>Genome sequencing and analysis of members of genus Stenotrophomonas.</title>
        <authorList>
            <person name="Patil P.P."/>
            <person name="Midha S."/>
            <person name="Patil P.B."/>
        </authorList>
    </citation>
    <scope>NUCLEOTIDE SEQUENCE [LARGE SCALE GENOMIC DNA]</scope>
    <source>
        <strain evidence="3 4">DSM 18929</strain>
    </source>
</reference>
<keyword evidence="4" id="KW-1185">Reference proteome</keyword>
<dbReference type="OrthoDB" id="9815602at2"/>
<dbReference type="RefSeq" id="WP_057631606.1">
    <property type="nucleotide sequence ID" value="NZ_LDJI01000002.1"/>
</dbReference>
<evidence type="ECO:0000313" key="4">
    <source>
        <dbReference type="Proteomes" id="UP000050864"/>
    </source>
</evidence>
<proteinExistence type="predicted"/>
<dbReference type="PANTHER" id="PTHR31528">
    <property type="entry name" value="4-AMINO-5-HYDROXYMETHYL-2-METHYLPYRIMIDINE PHOSPHATE SYNTHASE THI11-RELATED"/>
    <property type="match status" value="1"/>
</dbReference>
<dbReference type="SUPFAM" id="SSF53850">
    <property type="entry name" value="Periplasmic binding protein-like II"/>
    <property type="match status" value="1"/>
</dbReference>
<feature type="domain" description="SsuA/THI5-like" evidence="2">
    <location>
        <begin position="58"/>
        <end position="273"/>
    </location>
</feature>
<evidence type="ECO:0000313" key="3">
    <source>
        <dbReference type="EMBL" id="KRG66371.1"/>
    </source>
</evidence>
<evidence type="ECO:0000259" key="2">
    <source>
        <dbReference type="Pfam" id="PF09084"/>
    </source>
</evidence>
<dbReference type="PANTHER" id="PTHR31528:SF15">
    <property type="entry name" value="RIBOFLAVIN-BINDING PROTEIN RIBY"/>
    <property type="match status" value="1"/>
</dbReference>
<evidence type="ECO:0000256" key="1">
    <source>
        <dbReference type="SAM" id="SignalP"/>
    </source>
</evidence>
<feature type="chain" id="PRO_5006394293" description="SsuA/THI5-like domain-containing protein" evidence="1">
    <location>
        <begin position="27"/>
        <end position="367"/>
    </location>
</feature>
<dbReference type="InterPro" id="IPR015168">
    <property type="entry name" value="SsuA/THI5"/>
</dbReference>
<dbReference type="Gene3D" id="3.40.190.10">
    <property type="entry name" value="Periplasmic binding protein-like II"/>
    <property type="match status" value="2"/>
</dbReference>
<dbReference type="Pfam" id="PF09084">
    <property type="entry name" value="NMT1"/>
    <property type="match status" value="1"/>
</dbReference>
<sequence length="367" mass="39179">MKLAITSLALAALVALGGCGRSDTLAAPVAQTPAGPEAAPHKLRFLLNSGFSGANAWFLVAQERGYFREEGIEIEFVPGRGAFTAAGRMVEEHFDVGYGDIQATYEQAAKLPGNAPVGVYMVMDRSPSVIILPASSPVTTAPQLAGKTITGHGTDVALNTFEQYAFRTGLDPTSVKIVANDGNWKVLIGLLDEHRSDALFGYLSTSSAAIHTAGGKVDERLRFLKFRDAVPELYGSALMVSPTLLREQPEVARGLVRAVNRGVMETLCEPKAAIDLLVARDPKQDAGVELGRLMDTVEDMGGAEWIVKHGVGDIDPERMRAGIQLTHAQRKLSRLPSLDEVFDAALLPDIGERTPCAQEAGAYQAGI</sequence>
<dbReference type="InterPro" id="IPR027939">
    <property type="entry name" value="NMT1/THI5"/>
</dbReference>
<organism evidence="3 4">
    <name type="scientific">Stenotrophomonas humi</name>
    <dbReference type="NCBI Taxonomy" id="405444"/>
    <lineage>
        <taxon>Bacteria</taxon>
        <taxon>Pseudomonadati</taxon>
        <taxon>Pseudomonadota</taxon>
        <taxon>Gammaproteobacteria</taxon>
        <taxon>Lysobacterales</taxon>
        <taxon>Lysobacteraceae</taxon>
        <taxon>Stenotrophomonas</taxon>
    </lineage>
</organism>
<keyword evidence="1" id="KW-0732">Signal</keyword>